<dbReference type="HOGENOM" id="CLU_2293105_0_0_1"/>
<dbReference type="Proteomes" id="UP000029665">
    <property type="component" value="Unassembled WGS sequence"/>
</dbReference>
<dbReference type="OrthoDB" id="2737573at2759"/>
<reference evidence="2" key="1">
    <citation type="submission" date="2014-01" db="EMBL/GenBank/DDBJ databases">
        <title>The genome of the white-rot fungus Pycnoporus cinnabarinus: a basidiomycete model with a versatile arsenal for lignocellulosic biomass breakdown.</title>
        <authorList>
            <person name="Levasseur A."/>
            <person name="Lomascolo A."/>
            <person name="Ruiz-Duenas F.J."/>
            <person name="Uzan E."/>
            <person name="Piumi F."/>
            <person name="Kues U."/>
            <person name="Ram A.F.J."/>
            <person name="Murat C."/>
            <person name="Haon M."/>
            <person name="Benoit I."/>
            <person name="Arfi Y."/>
            <person name="Chevret D."/>
            <person name="Drula E."/>
            <person name="Kwon M.J."/>
            <person name="Gouret P."/>
            <person name="Lesage-Meessen L."/>
            <person name="Lombard V."/>
            <person name="Mariette J."/>
            <person name="Noirot C."/>
            <person name="Park J."/>
            <person name="Patyshakuliyeva A."/>
            <person name="Wieneger R.A.B."/>
            <person name="Wosten H.A.B."/>
            <person name="Martin F."/>
            <person name="Coutinho P.M."/>
            <person name="de Vries R."/>
            <person name="Martinez A.T."/>
            <person name="Klopp C."/>
            <person name="Pontarotti P."/>
            <person name="Henrissat B."/>
            <person name="Record E."/>
        </authorList>
    </citation>
    <scope>NUCLEOTIDE SEQUENCE [LARGE SCALE GENOMIC DNA]</scope>
    <source>
        <strain evidence="2">BRFM137</strain>
    </source>
</reference>
<feature type="compositionally biased region" description="Polar residues" evidence="1">
    <location>
        <begin position="1"/>
        <end position="13"/>
    </location>
</feature>
<evidence type="ECO:0000313" key="2">
    <source>
        <dbReference type="EMBL" id="CDO77541.1"/>
    </source>
</evidence>
<evidence type="ECO:0000313" key="3">
    <source>
        <dbReference type="Proteomes" id="UP000029665"/>
    </source>
</evidence>
<organism evidence="2 3">
    <name type="scientific">Pycnoporus cinnabarinus</name>
    <name type="common">Cinnabar-red polypore</name>
    <name type="synonym">Trametes cinnabarina</name>
    <dbReference type="NCBI Taxonomy" id="5643"/>
    <lineage>
        <taxon>Eukaryota</taxon>
        <taxon>Fungi</taxon>
        <taxon>Dikarya</taxon>
        <taxon>Basidiomycota</taxon>
        <taxon>Agaricomycotina</taxon>
        <taxon>Agaricomycetes</taxon>
        <taxon>Polyporales</taxon>
        <taxon>Polyporaceae</taxon>
        <taxon>Trametes</taxon>
    </lineage>
</organism>
<keyword evidence="3" id="KW-1185">Reference proteome</keyword>
<sequence>MPTSKPPNRSAPQQPLPFPLSPRRTRARTVLLPASPNRPARRHEYLGPDPRVAGYWIDADGDFHIKWYDAFLNDHWIENRKWSFDVRLDARGDWVEVDDPE</sequence>
<feature type="region of interest" description="Disordered" evidence="1">
    <location>
        <begin position="1"/>
        <end position="22"/>
    </location>
</feature>
<name>A0A060STR7_PYCCI</name>
<proteinExistence type="predicted"/>
<comment type="caution">
    <text evidence="2">The sequence shown here is derived from an EMBL/GenBank/DDBJ whole genome shotgun (WGS) entry which is preliminary data.</text>
</comment>
<protein>
    <submittedName>
        <fullName evidence="2">Uncharacterized protein</fullName>
    </submittedName>
</protein>
<dbReference type="EMBL" id="CCBP010000457">
    <property type="protein sequence ID" value="CDO77541.1"/>
    <property type="molecule type" value="Genomic_DNA"/>
</dbReference>
<accession>A0A060STR7</accession>
<gene>
    <name evidence="2" type="ORF">BN946_scf184912.g40</name>
</gene>
<evidence type="ECO:0000256" key="1">
    <source>
        <dbReference type="SAM" id="MobiDB-lite"/>
    </source>
</evidence>
<dbReference type="AlphaFoldDB" id="A0A060STR7"/>